<dbReference type="PANTHER" id="PTHR33169">
    <property type="entry name" value="PADR-FAMILY TRANSCRIPTIONAL REGULATOR"/>
    <property type="match status" value="1"/>
</dbReference>
<dbReference type="Pfam" id="PF03551">
    <property type="entry name" value="PadR"/>
    <property type="match status" value="1"/>
</dbReference>
<evidence type="ECO:0000313" key="2">
    <source>
        <dbReference type="EMBL" id="GAI78251.1"/>
    </source>
</evidence>
<dbReference type="EMBL" id="BARW01014644">
    <property type="protein sequence ID" value="GAI78251.1"/>
    <property type="molecule type" value="Genomic_DNA"/>
</dbReference>
<accession>X1SGH2</accession>
<dbReference type="Gene3D" id="1.10.10.10">
    <property type="entry name" value="Winged helix-like DNA-binding domain superfamily/Winged helix DNA-binding domain"/>
    <property type="match status" value="1"/>
</dbReference>
<comment type="caution">
    <text evidence="2">The sequence shown here is derived from an EMBL/GenBank/DDBJ whole genome shotgun (WGS) entry which is preliminary data.</text>
</comment>
<dbReference type="AlphaFoldDB" id="X1SGH2"/>
<organism evidence="2">
    <name type="scientific">marine sediment metagenome</name>
    <dbReference type="NCBI Taxonomy" id="412755"/>
    <lineage>
        <taxon>unclassified sequences</taxon>
        <taxon>metagenomes</taxon>
        <taxon>ecological metagenomes</taxon>
    </lineage>
</organism>
<reference evidence="2" key="1">
    <citation type="journal article" date="2014" name="Front. Microbiol.">
        <title>High frequency of phylogenetically diverse reductive dehalogenase-homologous genes in deep subseafloor sedimentary metagenomes.</title>
        <authorList>
            <person name="Kawai M."/>
            <person name="Futagami T."/>
            <person name="Toyoda A."/>
            <person name="Takaki Y."/>
            <person name="Nishi S."/>
            <person name="Hori S."/>
            <person name="Arai W."/>
            <person name="Tsubouchi T."/>
            <person name="Morono Y."/>
            <person name="Uchiyama I."/>
            <person name="Ito T."/>
            <person name="Fujiyama A."/>
            <person name="Inagaki F."/>
            <person name="Takami H."/>
        </authorList>
    </citation>
    <scope>NUCLEOTIDE SEQUENCE</scope>
    <source>
        <strain evidence="2">Expedition CK06-06</strain>
    </source>
</reference>
<dbReference type="InterPro" id="IPR036390">
    <property type="entry name" value="WH_DNA-bd_sf"/>
</dbReference>
<sequence length="109" mass="12663">MDMLSRIEEILLLAIWKLKDDAYGISVREQVERDTGVKWMSGAIYAPLNRLKKNGYVRTLQAKNSAKKGGRPRIYYQLTKLGMKKLATIQEVNQFIWMDVPDLKKEFKA</sequence>
<protein>
    <recommendedName>
        <fullName evidence="1">Transcription regulator PadR N-terminal domain-containing protein</fullName>
    </recommendedName>
</protein>
<dbReference type="PANTHER" id="PTHR33169:SF14">
    <property type="entry name" value="TRANSCRIPTIONAL REGULATOR RV3488"/>
    <property type="match status" value="1"/>
</dbReference>
<dbReference type="InterPro" id="IPR052509">
    <property type="entry name" value="Metal_resp_DNA-bind_regulator"/>
</dbReference>
<dbReference type="SUPFAM" id="SSF46785">
    <property type="entry name" value="Winged helix' DNA-binding domain"/>
    <property type="match status" value="1"/>
</dbReference>
<dbReference type="InterPro" id="IPR036388">
    <property type="entry name" value="WH-like_DNA-bd_sf"/>
</dbReference>
<name>X1SGH2_9ZZZZ</name>
<dbReference type="InterPro" id="IPR005149">
    <property type="entry name" value="Tscrpt_reg_PadR_N"/>
</dbReference>
<proteinExistence type="predicted"/>
<feature type="domain" description="Transcription regulator PadR N-terminal" evidence="1">
    <location>
        <begin position="20"/>
        <end position="87"/>
    </location>
</feature>
<evidence type="ECO:0000259" key="1">
    <source>
        <dbReference type="Pfam" id="PF03551"/>
    </source>
</evidence>
<gene>
    <name evidence="2" type="ORF">S12H4_25905</name>
</gene>